<evidence type="ECO:0000313" key="2">
    <source>
        <dbReference type="EMBL" id="CAA9568037.1"/>
    </source>
</evidence>
<feature type="compositionally biased region" description="Basic and acidic residues" evidence="1">
    <location>
        <begin position="27"/>
        <end position="49"/>
    </location>
</feature>
<dbReference type="AlphaFoldDB" id="A0A6J4V311"/>
<proteinExistence type="predicted"/>
<sequence length="64" mass="7126">MNHLDVRPSSSDGNQVTTTRPVGLYYKGRDMERRGLDRRPLGGTGRERALTGQLAERQRRGGGD</sequence>
<organism evidence="2">
    <name type="scientific">uncultured Thermomicrobiales bacterium</name>
    <dbReference type="NCBI Taxonomy" id="1645740"/>
    <lineage>
        <taxon>Bacteria</taxon>
        <taxon>Pseudomonadati</taxon>
        <taxon>Thermomicrobiota</taxon>
        <taxon>Thermomicrobia</taxon>
        <taxon>Thermomicrobiales</taxon>
        <taxon>environmental samples</taxon>
    </lineage>
</organism>
<evidence type="ECO:0000256" key="1">
    <source>
        <dbReference type="SAM" id="MobiDB-lite"/>
    </source>
</evidence>
<feature type="region of interest" description="Disordered" evidence="1">
    <location>
        <begin position="1"/>
        <end position="64"/>
    </location>
</feature>
<name>A0A6J4V311_9BACT</name>
<dbReference type="EMBL" id="CADCWM010000546">
    <property type="protein sequence ID" value="CAA9568037.1"/>
    <property type="molecule type" value="Genomic_DNA"/>
</dbReference>
<reference evidence="2" key="1">
    <citation type="submission" date="2020-02" db="EMBL/GenBank/DDBJ databases">
        <authorList>
            <person name="Meier V. D."/>
        </authorList>
    </citation>
    <scope>NUCLEOTIDE SEQUENCE</scope>
    <source>
        <strain evidence="2">AVDCRST_MAG88</strain>
    </source>
</reference>
<accession>A0A6J4V311</accession>
<gene>
    <name evidence="2" type="ORF">AVDCRST_MAG88-2072</name>
</gene>
<protein>
    <submittedName>
        <fullName evidence="2">Uncharacterized protein</fullName>
    </submittedName>
</protein>
<feature type="compositionally biased region" description="Polar residues" evidence="1">
    <location>
        <begin position="8"/>
        <end position="20"/>
    </location>
</feature>